<dbReference type="InterPro" id="IPR050861">
    <property type="entry name" value="Dihydroxyacetone_Kinase"/>
</dbReference>
<dbReference type="PANTHER" id="PTHR28629:SF4">
    <property type="entry name" value="TRIOKINASE_FMN CYCLASE"/>
    <property type="match status" value="1"/>
</dbReference>
<dbReference type="PROSITE" id="PS51481">
    <property type="entry name" value="DHAK"/>
    <property type="match status" value="1"/>
</dbReference>
<evidence type="ECO:0000313" key="8">
    <source>
        <dbReference type="Proteomes" id="UP001157353"/>
    </source>
</evidence>
<comment type="caution">
    <text evidence="7">The sequence shown here is derived from an EMBL/GenBank/DDBJ whole genome shotgun (WGS) entry which is preliminary data.</text>
</comment>
<dbReference type="Pfam" id="PF02733">
    <property type="entry name" value="Dak1"/>
    <property type="match status" value="1"/>
</dbReference>
<feature type="domain" description="DhaK" evidence="6">
    <location>
        <begin position="8"/>
        <end position="325"/>
    </location>
</feature>
<proteinExistence type="predicted"/>
<evidence type="ECO:0000259" key="5">
    <source>
        <dbReference type="PROSITE" id="PS51480"/>
    </source>
</evidence>
<dbReference type="Proteomes" id="UP001157353">
    <property type="component" value="Unassembled WGS sequence"/>
</dbReference>
<dbReference type="SUPFAM" id="SSF101473">
    <property type="entry name" value="DhaL-like"/>
    <property type="match status" value="1"/>
</dbReference>
<evidence type="ECO:0000256" key="4">
    <source>
        <dbReference type="ARBA" id="ARBA00022840"/>
    </source>
</evidence>
<evidence type="ECO:0000256" key="2">
    <source>
        <dbReference type="ARBA" id="ARBA00022741"/>
    </source>
</evidence>
<evidence type="ECO:0000313" key="7">
    <source>
        <dbReference type="EMBL" id="GLS91086.1"/>
    </source>
</evidence>
<keyword evidence="8" id="KW-1185">Reference proteome</keyword>
<reference evidence="8" key="1">
    <citation type="journal article" date="2019" name="Int. J. Syst. Evol. Microbiol.">
        <title>The Global Catalogue of Microorganisms (GCM) 10K type strain sequencing project: providing services to taxonomists for standard genome sequencing and annotation.</title>
        <authorList>
            <consortium name="The Broad Institute Genomics Platform"/>
            <consortium name="The Broad Institute Genome Sequencing Center for Infectious Disease"/>
            <person name="Wu L."/>
            <person name="Ma J."/>
        </authorList>
    </citation>
    <scope>NUCLEOTIDE SEQUENCE [LARGE SCALE GENOMIC DNA]</scope>
    <source>
        <strain evidence="8">NBRC 103166</strain>
    </source>
</reference>
<dbReference type="InterPro" id="IPR004007">
    <property type="entry name" value="DhaL_dom"/>
</dbReference>
<dbReference type="PANTHER" id="PTHR28629">
    <property type="entry name" value="TRIOKINASE/FMN CYCLASE"/>
    <property type="match status" value="1"/>
</dbReference>
<name>A0ABQ6E160_9GAMM</name>
<evidence type="ECO:0000256" key="3">
    <source>
        <dbReference type="ARBA" id="ARBA00022777"/>
    </source>
</evidence>
<dbReference type="PROSITE" id="PS51480">
    <property type="entry name" value="DHAL"/>
    <property type="match status" value="1"/>
</dbReference>
<sequence>MSKLFFNERKTLVSDAIDGLIYSNQHDNLTRLDIDEHIRVVIRKDWDKSKVSLISGGGSGHEPAHAGFVGEGMLTAAVCGDVFASPSVEAVLNAIIHVTGEAGCLLIVKNYTGDRLNFGLAAEKAKKLGLKVQMVIVNDDISIENSKKPRGIAGTVFVHKVAGYYAQQGATLEEVTKQAEQCNTNVSSIGVAVTSCHIPGEETEDRIPANKAELGLGIHGEPGIAVIDIDHSRDVVELMAGKLLAKTNGQKYALLLNNLGGTSPLEMSLLTKDVVESSLGKEMTYLFGPKPFVTAIDMKGFSLSCVILSDEIETALLAPVAVESWQQGIKVNDATPITAKKASNSVEFTASENAIVAEVVSKICTTVIGLKGELNRLDTLVGDGDTGSTFSSGALKVQQELNNNNLPLDDTQKLLEVVGEHLAMSMGGSSGILLSIFFTAAGTHFGQHQNLPKALLNGLEQMKFFGGAKVGDRTMIDALEPALLALQKENLAAAIVAAKAGTDSTAQMLEAKAGRSSYLNSDSLEGVKDPGAVAVQEVFAIFK</sequence>
<dbReference type="Pfam" id="PF02734">
    <property type="entry name" value="Dak2"/>
    <property type="match status" value="1"/>
</dbReference>
<dbReference type="GO" id="GO:0016301">
    <property type="term" value="F:kinase activity"/>
    <property type="evidence" value="ECO:0007669"/>
    <property type="project" value="UniProtKB-KW"/>
</dbReference>
<protein>
    <submittedName>
        <fullName evidence="7">Dihydroxyacetone kinase</fullName>
    </submittedName>
</protein>
<dbReference type="InterPro" id="IPR036117">
    <property type="entry name" value="DhaL_dom_sf"/>
</dbReference>
<dbReference type="SMART" id="SM01120">
    <property type="entry name" value="Dak2"/>
    <property type="match status" value="1"/>
</dbReference>
<dbReference type="Gene3D" id="1.25.40.340">
    <property type="match status" value="1"/>
</dbReference>
<dbReference type="Gene3D" id="3.40.50.10440">
    <property type="entry name" value="Dihydroxyacetone kinase, domain 1"/>
    <property type="match status" value="1"/>
</dbReference>
<accession>A0ABQ6E160</accession>
<keyword evidence="2" id="KW-0547">Nucleotide-binding</keyword>
<gene>
    <name evidence="7" type="ORF">GCM10007916_21550</name>
</gene>
<evidence type="ECO:0000256" key="1">
    <source>
        <dbReference type="ARBA" id="ARBA00022679"/>
    </source>
</evidence>
<dbReference type="EMBL" id="BSPQ01000010">
    <property type="protein sequence ID" value="GLS91086.1"/>
    <property type="molecule type" value="Genomic_DNA"/>
</dbReference>
<keyword evidence="1" id="KW-0808">Transferase</keyword>
<feature type="domain" description="DhaL" evidence="5">
    <location>
        <begin position="354"/>
        <end position="543"/>
    </location>
</feature>
<evidence type="ECO:0000259" key="6">
    <source>
        <dbReference type="PROSITE" id="PS51481"/>
    </source>
</evidence>
<dbReference type="SUPFAM" id="SSF82549">
    <property type="entry name" value="DAK1/DegV-like"/>
    <property type="match status" value="1"/>
</dbReference>
<dbReference type="RefSeq" id="WP_284204212.1">
    <property type="nucleotide sequence ID" value="NZ_BSPQ01000010.1"/>
</dbReference>
<keyword evidence="4" id="KW-0067">ATP-binding</keyword>
<dbReference type="InterPro" id="IPR004006">
    <property type="entry name" value="DhaK_dom"/>
</dbReference>
<keyword evidence="3 7" id="KW-0418">Kinase</keyword>
<organism evidence="7 8">
    <name type="scientific">Psychromonas marina</name>
    <dbReference type="NCBI Taxonomy" id="88364"/>
    <lineage>
        <taxon>Bacteria</taxon>
        <taxon>Pseudomonadati</taxon>
        <taxon>Pseudomonadota</taxon>
        <taxon>Gammaproteobacteria</taxon>
        <taxon>Alteromonadales</taxon>
        <taxon>Psychromonadaceae</taxon>
        <taxon>Psychromonas</taxon>
    </lineage>
</organism>
<dbReference type="Gene3D" id="3.30.1180.20">
    <property type="entry name" value="Dihydroxyacetone kinase, domain 2"/>
    <property type="match status" value="1"/>
</dbReference>